<dbReference type="PANTHER" id="PTHR23513">
    <property type="entry name" value="INTEGRAL MEMBRANE EFFLUX PROTEIN-RELATED"/>
    <property type="match status" value="1"/>
</dbReference>
<organism evidence="7 8">
    <name type="scientific">Nocardioides guangzhouensis</name>
    <dbReference type="NCBI Taxonomy" id="2497878"/>
    <lineage>
        <taxon>Bacteria</taxon>
        <taxon>Bacillati</taxon>
        <taxon>Actinomycetota</taxon>
        <taxon>Actinomycetes</taxon>
        <taxon>Propionibacteriales</taxon>
        <taxon>Nocardioidaceae</taxon>
        <taxon>Nocardioides</taxon>
    </lineage>
</organism>
<feature type="transmembrane region" description="Helical" evidence="6">
    <location>
        <begin position="299"/>
        <end position="315"/>
    </location>
</feature>
<evidence type="ECO:0000256" key="5">
    <source>
        <dbReference type="ARBA" id="ARBA00023136"/>
    </source>
</evidence>
<feature type="transmembrane region" description="Helical" evidence="6">
    <location>
        <begin position="116"/>
        <end position="137"/>
    </location>
</feature>
<dbReference type="Proteomes" id="UP000295198">
    <property type="component" value="Unassembled WGS sequence"/>
</dbReference>
<evidence type="ECO:0000256" key="1">
    <source>
        <dbReference type="ARBA" id="ARBA00004651"/>
    </source>
</evidence>
<feature type="transmembrane region" description="Helical" evidence="6">
    <location>
        <begin position="25"/>
        <end position="51"/>
    </location>
</feature>
<dbReference type="PANTHER" id="PTHR23513:SF11">
    <property type="entry name" value="STAPHYLOFERRIN A TRANSPORTER"/>
    <property type="match status" value="1"/>
</dbReference>
<keyword evidence="5 6" id="KW-0472">Membrane</keyword>
<dbReference type="EMBL" id="SDKM01000028">
    <property type="protein sequence ID" value="RYP83911.1"/>
    <property type="molecule type" value="Genomic_DNA"/>
</dbReference>
<evidence type="ECO:0000256" key="3">
    <source>
        <dbReference type="ARBA" id="ARBA00022692"/>
    </source>
</evidence>
<dbReference type="AlphaFoldDB" id="A0A4Q4Z9M6"/>
<feature type="transmembrane region" description="Helical" evidence="6">
    <location>
        <begin position="184"/>
        <end position="202"/>
    </location>
</feature>
<comment type="subcellular location">
    <subcellularLocation>
        <location evidence="1">Cell membrane</location>
        <topology evidence="1">Multi-pass membrane protein</topology>
    </subcellularLocation>
</comment>
<feature type="transmembrane region" description="Helical" evidence="6">
    <location>
        <begin position="57"/>
        <end position="77"/>
    </location>
</feature>
<proteinExistence type="predicted"/>
<dbReference type="OrthoDB" id="3613552at2"/>
<evidence type="ECO:0000256" key="6">
    <source>
        <dbReference type="SAM" id="Phobius"/>
    </source>
</evidence>
<name>A0A4Q4Z9M6_9ACTN</name>
<evidence type="ECO:0000256" key="2">
    <source>
        <dbReference type="ARBA" id="ARBA00022475"/>
    </source>
</evidence>
<keyword evidence="8" id="KW-1185">Reference proteome</keyword>
<reference evidence="7 8" key="1">
    <citation type="submission" date="2019-01" db="EMBL/GenBank/DDBJ databases">
        <title>Nocardioides guangzhouensis sp. nov., an actinobacterium isolated from soil.</title>
        <authorList>
            <person name="Fu Y."/>
            <person name="Cai Y."/>
            <person name="Lin Z."/>
            <person name="Chen P."/>
        </authorList>
    </citation>
    <scope>NUCLEOTIDE SEQUENCE [LARGE SCALE GENOMIC DNA]</scope>
    <source>
        <strain evidence="7 8">130</strain>
    </source>
</reference>
<dbReference type="InterPro" id="IPR011701">
    <property type="entry name" value="MFS"/>
</dbReference>
<protein>
    <submittedName>
        <fullName evidence="7">MFS transporter</fullName>
    </submittedName>
</protein>
<evidence type="ECO:0000256" key="4">
    <source>
        <dbReference type="ARBA" id="ARBA00022989"/>
    </source>
</evidence>
<dbReference type="SUPFAM" id="SSF103473">
    <property type="entry name" value="MFS general substrate transporter"/>
    <property type="match status" value="1"/>
</dbReference>
<dbReference type="RefSeq" id="WP_134719453.1">
    <property type="nucleotide sequence ID" value="NZ_SDKM01000028.1"/>
</dbReference>
<sequence length="410" mass="41968">MSPTVTGAPVLLGPPPPLVRRDRMVVIWVLAVTVSWFGDAMWTVALAWTAAHTLSPAMAGAVIGLETLPAAALVLVGGVLADRFDTRRVLVFGQLAQALVMVVGAIAWTAGYQGATTLVVLAVSFGVSVGLTLPAGMTLVRQLVREEDLGTVSGWNNVAVRVARLLGAPAGGLLVAWRGPAAPMLLNAVTFLTIAATLALVVRPRYRIPRTPAPVLASLSDGLGYLRSTPAARLLVIGLTGLNVFVTPAVALGVALGVSRSGWGSTWLGLAEGALAAGAIVGSLLAIRHRPPRPAQRSFGVLLVQAVAIVGIGIGDRGVLVTSMAVIGLTSGLASVWLSATFQRTVASTHLGRVSSVLLLGDRTLVPLALPVFGALAAGASLVTATAVFGAGMFVLCLTLATRPSVARLR</sequence>
<dbReference type="GO" id="GO:0022857">
    <property type="term" value="F:transmembrane transporter activity"/>
    <property type="evidence" value="ECO:0007669"/>
    <property type="project" value="InterPro"/>
</dbReference>
<feature type="transmembrane region" description="Helical" evidence="6">
    <location>
        <begin position="354"/>
        <end position="376"/>
    </location>
</feature>
<dbReference type="InterPro" id="IPR036259">
    <property type="entry name" value="MFS_trans_sf"/>
</dbReference>
<keyword evidence="4 6" id="KW-1133">Transmembrane helix</keyword>
<feature type="transmembrane region" description="Helical" evidence="6">
    <location>
        <begin position="382"/>
        <end position="401"/>
    </location>
</feature>
<dbReference type="Gene3D" id="1.20.1250.20">
    <property type="entry name" value="MFS general substrate transporter like domains"/>
    <property type="match status" value="1"/>
</dbReference>
<feature type="transmembrane region" description="Helical" evidence="6">
    <location>
        <begin position="234"/>
        <end position="255"/>
    </location>
</feature>
<feature type="transmembrane region" description="Helical" evidence="6">
    <location>
        <begin position="89"/>
        <end position="110"/>
    </location>
</feature>
<dbReference type="GO" id="GO:0005886">
    <property type="term" value="C:plasma membrane"/>
    <property type="evidence" value="ECO:0007669"/>
    <property type="project" value="UniProtKB-SubCell"/>
</dbReference>
<keyword evidence="2" id="KW-1003">Cell membrane</keyword>
<dbReference type="CDD" id="cd06173">
    <property type="entry name" value="MFS_MefA_like"/>
    <property type="match status" value="1"/>
</dbReference>
<gene>
    <name evidence="7" type="ORF">EKO23_17695</name>
</gene>
<evidence type="ECO:0000313" key="8">
    <source>
        <dbReference type="Proteomes" id="UP000295198"/>
    </source>
</evidence>
<accession>A0A4Q4Z9M6</accession>
<evidence type="ECO:0000313" key="7">
    <source>
        <dbReference type="EMBL" id="RYP83911.1"/>
    </source>
</evidence>
<comment type="caution">
    <text evidence="7">The sequence shown here is derived from an EMBL/GenBank/DDBJ whole genome shotgun (WGS) entry which is preliminary data.</text>
</comment>
<keyword evidence="3 6" id="KW-0812">Transmembrane</keyword>
<feature type="transmembrane region" description="Helical" evidence="6">
    <location>
        <begin position="321"/>
        <end position="342"/>
    </location>
</feature>
<dbReference type="Pfam" id="PF07690">
    <property type="entry name" value="MFS_1"/>
    <property type="match status" value="1"/>
</dbReference>
<feature type="transmembrane region" description="Helical" evidence="6">
    <location>
        <begin position="267"/>
        <end position="287"/>
    </location>
</feature>